<dbReference type="SUPFAM" id="SSF55008">
    <property type="entry name" value="HMA, heavy metal-associated domain"/>
    <property type="match status" value="1"/>
</dbReference>
<dbReference type="KEGG" id="tsq:D3A95_01765"/>
<dbReference type="EMBL" id="CP032152">
    <property type="protein sequence ID" value="AXY67347.2"/>
    <property type="molecule type" value="Genomic_DNA"/>
</dbReference>
<dbReference type="Pfam" id="PF00403">
    <property type="entry name" value="HMA"/>
    <property type="match status" value="1"/>
</dbReference>
<dbReference type="GO" id="GO:0046872">
    <property type="term" value="F:metal ion binding"/>
    <property type="evidence" value="ECO:0007669"/>
    <property type="project" value="UniProtKB-KW"/>
</dbReference>
<dbReference type="PROSITE" id="PS50846">
    <property type="entry name" value="HMA_2"/>
    <property type="match status" value="1"/>
</dbReference>
<dbReference type="Proteomes" id="UP000261812">
    <property type="component" value="Chromosome"/>
</dbReference>
<evidence type="ECO:0000259" key="2">
    <source>
        <dbReference type="PROSITE" id="PS50846"/>
    </source>
</evidence>
<evidence type="ECO:0000256" key="1">
    <source>
        <dbReference type="ARBA" id="ARBA00022723"/>
    </source>
</evidence>
<dbReference type="InterPro" id="IPR017969">
    <property type="entry name" value="Heavy-metal-associated_CS"/>
</dbReference>
<protein>
    <submittedName>
        <fullName evidence="3">Heavy-metal-associated domain-containing protein</fullName>
    </submittedName>
</protein>
<keyword evidence="1" id="KW-0479">Metal-binding</keyword>
<dbReference type="AlphaFoldDB" id="A0A3B7M9Q3"/>
<gene>
    <name evidence="3" type="ORF">D3A95_01765</name>
</gene>
<dbReference type="Gene3D" id="3.30.70.100">
    <property type="match status" value="1"/>
</dbReference>
<organism evidence="3 4">
    <name type="scientific">Thermosynechococcus sichuanensis E542</name>
    <dbReference type="NCBI Taxonomy" id="2016101"/>
    <lineage>
        <taxon>Bacteria</taxon>
        <taxon>Bacillati</taxon>
        <taxon>Cyanobacteriota</taxon>
        <taxon>Cyanophyceae</taxon>
        <taxon>Acaryochloridales</taxon>
        <taxon>Thermosynechococcaceae</taxon>
        <taxon>Thermosynechococcus</taxon>
        <taxon>Thermosynechococcus sichuanensis</taxon>
    </lineage>
</organism>
<sequence>MLLKLRVPDMACAACRDAIIQAIQAVDTSATVTANLETKELEIDTQAPEADIRRAIHQAGYTPS</sequence>
<accession>A0A3B7M9Q3</accession>
<feature type="domain" description="HMA" evidence="2">
    <location>
        <begin position="1"/>
        <end position="64"/>
    </location>
</feature>
<proteinExistence type="predicted"/>
<reference evidence="4" key="1">
    <citation type="submission" date="2018-09" db="EMBL/GenBank/DDBJ databases">
        <title>Complete genome sequence of thermophilic cyanobacteria strain Thermosynechococcus elongatus PKUAC-SCTE542.</title>
        <authorList>
            <person name="Liang Y."/>
            <person name="Tang J."/>
            <person name="Daroch M."/>
        </authorList>
    </citation>
    <scope>NUCLEOTIDE SEQUENCE [LARGE SCALE GENOMIC DNA]</scope>
    <source>
        <strain evidence="4">E542</strain>
    </source>
</reference>
<dbReference type="InterPro" id="IPR036163">
    <property type="entry name" value="HMA_dom_sf"/>
</dbReference>
<dbReference type="PROSITE" id="PS01047">
    <property type="entry name" value="HMA_1"/>
    <property type="match status" value="1"/>
</dbReference>
<name>A0A3B7M9Q3_9CYAN</name>
<dbReference type="RefSeq" id="WP_181495829.1">
    <property type="nucleotide sequence ID" value="NZ_CP032152.1"/>
</dbReference>
<evidence type="ECO:0000313" key="3">
    <source>
        <dbReference type="EMBL" id="AXY67347.2"/>
    </source>
</evidence>
<dbReference type="CDD" id="cd00371">
    <property type="entry name" value="HMA"/>
    <property type="match status" value="1"/>
</dbReference>
<evidence type="ECO:0000313" key="4">
    <source>
        <dbReference type="Proteomes" id="UP000261812"/>
    </source>
</evidence>
<dbReference type="InterPro" id="IPR006121">
    <property type="entry name" value="HMA_dom"/>
</dbReference>
<keyword evidence="4" id="KW-1185">Reference proteome</keyword>